<proteinExistence type="predicted"/>
<dbReference type="Gene3D" id="1.25.40.10">
    <property type="entry name" value="Tetratricopeptide repeat domain"/>
    <property type="match status" value="1"/>
</dbReference>
<dbReference type="InterPro" id="IPR050498">
    <property type="entry name" value="Ycf3"/>
</dbReference>
<dbReference type="SMART" id="SM00028">
    <property type="entry name" value="TPR"/>
    <property type="match status" value="2"/>
</dbReference>
<dbReference type="InterPro" id="IPR019734">
    <property type="entry name" value="TPR_rpt"/>
</dbReference>
<reference evidence="5 6" key="1">
    <citation type="submission" date="2023-12" db="EMBL/GenBank/DDBJ databases">
        <title>Thiobacillus sedimentum sp. nov., a chemolithoautotrophic sulfur-oxidizing bacterium isolated from freshwater sediment.</title>
        <authorList>
            <person name="Luo J."/>
            <person name="Dai C."/>
        </authorList>
    </citation>
    <scope>NUCLEOTIDE SEQUENCE [LARGE SCALE GENOMIC DNA]</scope>
    <source>
        <strain evidence="5 6">SCUT-2</strain>
    </source>
</reference>
<name>A0ABZ1CGC5_9PROT</name>
<keyword evidence="1" id="KW-0677">Repeat</keyword>
<evidence type="ECO:0000256" key="4">
    <source>
        <dbReference type="SAM" id="SignalP"/>
    </source>
</evidence>
<dbReference type="SUPFAM" id="SSF48452">
    <property type="entry name" value="TPR-like"/>
    <property type="match status" value="1"/>
</dbReference>
<organism evidence="5 6">
    <name type="scientific">Thiobacillus sedimenti</name>
    <dbReference type="NCBI Taxonomy" id="3110231"/>
    <lineage>
        <taxon>Bacteria</taxon>
        <taxon>Pseudomonadati</taxon>
        <taxon>Pseudomonadota</taxon>
        <taxon>Betaproteobacteria</taxon>
        <taxon>Nitrosomonadales</taxon>
        <taxon>Thiobacillaceae</taxon>
        <taxon>Thiobacillus</taxon>
    </lineage>
</organism>
<dbReference type="InterPro" id="IPR011990">
    <property type="entry name" value="TPR-like_helical_dom_sf"/>
</dbReference>
<sequence length="177" mass="19130">MALSRFLAAAVVSVVLVSVPALGDEIQDINLQFRKGELAAALDHANRYLAKNPKDAQARFLKGLILADLGKTNDAIEVLSALTGDYPELPEPYNNLAVLYAAQGKYEAARNALEMAIRTHPDYATAHENLGDIYAKMAAIEYDKVQTLDAKNTTAPAKLKLIRNLLGGQAIKSAPKK</sequence>
<dbReference type="PANTHER" id="PTHR44858:SF1">
    <property type="entry name" value="UDP-N-ACETYLGLUCOSAMINE--PEPTIDE N-ACETYLGLUCOSAMINYLTRANSFERASE SPINDLY-RELATED"/>
    <property type="match status" value="1"/>
</dbReference>
<dbReference type="RefSeq" id="WP_324778961.1">
    <property type="nucleotide sequence ID" value="NZ_CP141769.1"/>
</dbReference>
<accession>A0ABZ1CGC5</accession>
<evidence type="ECO:0000256" key="2">
    <source>
        <dbReference type="ARBA" id="ARBA00022803"/>
    </source>
</evidence>
<dbReference type="Proteomes" id="UP001334732">
    <property type="component" value="Chromosome"/>
</dbReference>
<dbReference type="EMBL" id="CP141769">
    <property type="protein sequence ID" value="WRS38430.1"/>
    <property type="molecule type" value="Genomic_DNA"/>
</dbReference>
<evidence type="ECO:0000313" key="6">
    <source>
        <dbReference type="Proteomes" id="UP001334732"/>
    </source>
</evidence>
<gene>
    <name evidence="5" type="ORF">VA613_10485</name>
</gene>
<feature type="repeat" description="TPR" evidence="3">
    <location>
        <begin position="90"/>
        <end position="123"/>
    </location>
</feature>
<evidence type="ECO:0000256" key="3">
    <source>
        <dbReference type="PROSITE-ProRule" id="PRU00339"/>
    </source>
</evidence>
<dbReference type="PROSITE" id="PS50005">
    <property type="entry name" value="TPR"/>
    <property type="match status" value="1"/>
</dbReference>
<evidence type="ECO:0000256" key="1">
    <source>
        <dbReference type="ARBA" id="ARBA00022737"/>
    </source>
</evidence>
<dbReference type="Pfam" id="PF13414">
    <property type="entry name" value="TPR_11"/>
    <property type="match status" value="1"/>
</dbReference>
<feature type="signal peptide" evidence="4">
    <location>
        <begin position="1"/>
        <end position="23"/>
    </location>
</feature>
<keyword evidence="4" id="KW-0732">Signal</keyword>
<keyword evidence="2 3" id="KW-0802">TPR repeat</keyword>
<keyword evidence="6" id="KW-1185">Reference proteome</keyword>
<feature type="chain" id="PRO_5046645436" evidence="4">
    <location>
        <begin position="24"/>
        <end position="177"/>
    </location>
</feature>
<dbReference type="Pfam" id="PF13432">
    <property type="entry name" value="TPR_16"/>
    <property type="match status" value="1"/>
</dbReference>
<protein>
    <submittedName>
        <fullName evidence="5">Tetratricopeptide repeat protein</fullName>
    </submittedName>
</protein>
<evidence type="ECO:0000313" key="5">
    <source>
        <dbReference type="EMBL" id="WRS38430.1"/>
    </source>
</evidence>
<dbReference type="PANTHER" id="PTHR44858">
    <property type="entry name" value="TETRATRICOPEPTIDE REPEAT PROTEIN 6"/>
    <property type="match status" value="1"/>
</dbReference>